<proteinExistence type="predicted"/>
<accession>A0A0A9FKT9</accession>
<protein>
    <submittedName>
        <fullName evidence="1">Uncharacterized protein</fullName>
    </submittedName>
</protein>
<evidence type="ECO:0000313" key="1">
    <source>
        <dbReference type="EMBL" id="JAE10746.1"/>
    </source>
</evidence>
<sequence>MMKSVLWRRPWACFMSHIVSMRHTLCPFPYHFSVMFPALVHVYHGQGPLGSYLFM</sequence>
<organism evidence="1">
    <name type="scientific">Arundo donax</name>
    <name type="common">Giant reed</name>
    <name type="synonym">Donax arundinaceus</name>
    <dbReference type="NCBI Taxonomy" id="35708"/>
    <lineage>
        <taxon>Eukaryota</taxon>
        <taxon>Viridiplantae</taxon>
        <taxon>Streptophyta</taxon>
        <taxon>Embryophyta</taxon>
        <taxon>Tracheophyta</taxon>
        <taxon>Spermatophyta</taxon>
        <taxon>Magnoliopsida</taxon>
        <taxon>Liliopsida</taxon>
        <taxon>Poales</taxon>
        <taxon>Poaceae</taxon>
        <taxon>PACMAD clade</taxon>
        <taxon>Arundinoideae</taxon>
        <taxon>Arundineae</taxon>
        <taxon>Arundo</taxon>
    </lineage>
</organism>
<name>A0A0A9FKT9_ARUDO</name>
<reference evidence="1" key="1">
    <citation type="submission" date="2014-09" db="EMBL/GenBank/DDBJ databases">
        <authorList>
            <person name="Magalhaes I.L.F."/>
            <person name="Oliveira U."/>
            <person name="Santos F.R."/>
            <person name="Vidigal T.H.D.A."/>
            <person name="Brescovit A.D."/>
            <person name="Santos A.J."/>
        </authorList>
    </citation>
    <scope>NUCLEOTIDE SEQUENCE</scope>
    <source>
        <tissue evidence="1">Shoot tissue taken approximately 20 cm above the soil surface</tissue>
    </source>
</reference>
<dbReference type="EMBL" id="GBRH01187150">
    <property type="protein sequence ID" value="JAE10746.1"/>
    <property type="molecule type" value="Transcribed_RNA"/>
</dbReference>
<dbReference type="AlphaFoldDB" id="A0A0A9FKT9"/>
<reference evidence="1" key="2">
    <citation type="journal article" date="2015" name="Data Brief">
        <title>Shoot transcriptome of the giant reed, Arundo donax.</title>
        <authorList>
            <person name="Barrero R.A."/>
            <person name="Guerrero F.D."/>
            <person name="Moolhuijzen P."/>
            <person name="Goolsby J.A."/>
            <person name="Tidwell J."/>
            <person name="Bellgard S.E."/>
            <person name="Bellgard M.I."/>
        </authorList>
    </citation>
    <scope>NUCLEOTIDE SEQUENCE</scope>
    <source>
        <tissue evidence="1">Shoot tissue taken approximately 20 cm above the soil surface</tissue>
    </source>
</reference>